<keyword evidence="1" id="KW-0732">Signal</keyword>
<feature type="signal peptide" evidence="1">
    <location>
        <begin position="1"/>
        <end position="22"/>
    </location>
</feature>
<dbReference type="PROSITE" id="PS51257">
    <property type="entry name" value="PROKAR_LIPOPROTEIN"/>
    <property type="match status" value="1"/>
</dbReference>
<sequence>MIKRFGSLMAVTLVALLLGACAGMSAPHPAVGSWQLTIDTPLGAMSSDLAVHEDLTGTMSSQDLGTAPLSQVSLADENMLSFAVEVDAQGTVMVLDFSGVVAGDTLTGNFDTDFGAIPVTGQRM</sequence>
<comment type="caution">
    <text evidence="2">The sequence shown here is derived from an EMBL/GenBank/DDBJ whole genome shotgun (WGS) entry which is preliminary data.</text>
</comment>
<dbReference type="RefSeq" id="WP_068893773.1">
    <property type="nucleotide sequence ID" value="NZ_BMIY01000007.1"/>
</dbReference>
<evidence type="ECO:0000313" key="2">
    <source>
        <dbReference type="EMBL" id="GFZ75796.1"/>
    </source>
</evidence>
<name>A0A916QJ77_9GAMM</name>
<reference evidence="2" key="2">
    <citation type="submission" date="2020-09" db="EMBL/GenBank/DDBJ databases">
        <authorList>
            <person name="Sun Q."/>
            <person name="Zhou Y."/>
        </authorList>
    </citation>
    <scope>NUCLEOTIDE SEQUENCE</scope>
    <source>
        <strain evidence="2">CGMCC 1.15425</strain>
    </source>
</reference>
<gene>
    <name evidence="2" type="ORF">GCM10011403_17850</name>
</gene>
<proteinExistence type="predicted"/>
<evidence type="ECO:0008006" key="4">
    <source>
        <dbReference type="Google" id="ProtNLM"/>
    </source>
</evidence>
<keyword evidence="3" id="KW-1185">Reference proteome</keyword>
<evidence type="ECO:0000256" key="1">
    <source>
        <dbReference type="SAM" id="SignalP"/>
    </source>
</evidence>
<dbReference type="AlphaFoldDB" id="A0A916QJ77"/>
<feature type="chain" id="PRO_5038000975" description="Lipoprotein" evidence="1">
    <location>
        <begin position="23"/>
        <end position="124"/>
    </location>
</feature>
<reference evidence="2" key="1">
    <citation type="journal article" date="2014" name="Int. J. Syst. Evol. Microbiol.">
        <title>Complete genome sequence of Corynebacterium casei LMG S-19264T (=DSM 44701T), isolated from a smear-ripened cheese.</title>
        <authorList>
            <consortium name="US DOE Joint Genome Institute (JGI-PGF)"/>
            <person name="Walter F."/>
            <person name="Albersmeier A."/>
            <person name="Kalinowski J."/>
            <person name="Ruckert C."/>
        </authorList>
    </citation>
    <scope>NUCLEOTIDE SEQUENCE</scope>
    <source>
        <strain evidence="2">CGMCC 1.15425</strain>
    </source>
</reference>
<organism evidence="2 3">
    <name type="scientific">Pseudohongiella nitratireducens</name>
    <dbReference type="NCBI Taxonomy" id="1768907"/>
    <lineage>
        <taxon>Bacteria</taxon>
        <taxon>Pseudomonadati</taxon>
        <taxon>Pseudomonadota</taxon>
        <taxon>Gammaproteobacteria</taxon>
        <taxon>Pseudomonadales</taxon>
        <taxon>Pseudohongiellaceae</taxon>
        <taxon>Pseudohongiella</taxon>
    </lineage>
</organism>
<dbReference type="EMBL" id="BMIY01000007">
    <property type="protein sequence ID" value="GFZ75796.1"/>
    <property type="molecule type" value="Genomic_DNA"/>
</dbReference>
<dbReference type="OrthoDB" id="5145750at2"/>
<dbReference type="Proteomes" id="UP000627715">
    <property type="component" value="Unassembled WGS sequence"/>
</dbReference>
<protein>
    <recommendedName>
        <fullName evidence="4">Lipoprotein</fullName>
    </recommendedName>
</protein>
<evidence type="ECO:0000313" key="3">
    <source>
        <dbReference type="Proteomes" id="UP000627715"/>
    </source>
</evidence>
<accession>A0A916QJ77</accession>